<protein>
    <recommendedName>
        <fullName evidence="4">HTH araC/xylS-type domain-containing protein</fullName>
    </recommendedName>
</protein>
<dbReference type="PROSITE" id="PS00041">
    <property type="entry name" value="HTH_ARAC_FAMILY_1"/>
    <property type="match status" value="1"/>
</dbReference>
<organism evidence="5 6">
    <name type="scientific">Thalassotalea loyana</name>
    <dbReference type="NCBI Taxonomy" id="280483"/>
    <lineage>
        <taxon>Bacteria</taxon>
        <taxon>Pseudomonadati</taxon>
        <taxon>Pseudomonadota</taxon>
        <taxon>Gammaproteobacteria</taxon>
        <taxon>Alteromonadales</taxon>
        <taxon>Colwelliaceae</taxon>
        <taxon>Thalassotalea</taxon>
    </lineage>
</organism>
<keyword evidence="6" id="KW-1185">Reference proteome</keyword>
<dbReference type="InterPro" id="IPR018062">
    <property type="entry name" value="HTH_AraC-typ_CS"/>
</dbReference>
<dbReference type="InterPro" id="IPR009057">
    <property type="entry name" value="Homeodomain-like_sf"/>
</dbReference>
<dbReference type="PANTHER" id="PTHR47893">
    <property type="entry name" value="REGULATORY PROTEIN PCHR"/>
    <property type="match status" value="1"/>
</dbReference>
<evidence type="ECO:0000256" key="2">
    <source>
        <dbReference type="ARBA" id="ARBA00023125"/>
    </source>
</evidence>
<dbReference type="InterPro" id="IPR018060">
    <property type="entry name" value="HTH_AraC"/>
</dbReference>
<keyword evidence="3" id="KW-0804">Transcription</keyword>
<dbReference type="RefSeq" id="WP_284300258.1">
    <property type="nucleotide sequence ID" value="NZ_BSSV01000007.1"/>
</dbReference>
<evidence type="ECO:0000313" key="6">
    <source>
        <dbReference type="Proteomes" id="UP001157134"/>
    </source>
</evidence>
<evidence type="ECO:0000256" key="1">
    <source>
        <dbReference type="ARBA" id="ARBA00023015"/>
    </source>
</evidence>
<evidence type="ECO:0000259" key="4">
    <source>
        <dbReference type="PROSITE" id="PS01124"/>
    </source>
</evidence>
<evidence type="ECO:0000256" key="3">
    <source>
        <dbReference type="ARBA" id="ARBA00023163"/>
    </source>
</evidence>
<dbReference type="PROSITE" id="PS01124">
    <property type="entry name" value="HTH_ARAC_FAMILY_2"/>
    <property type="match status" value="1"/>
</dbReference>
<evidence type="ECO:0000313" key="5">
    <source>
        <dbReference type="EMBL" id="GLX86838.1"/>
    </source>
</evidence>
<dbReference type="SUPFAM" id="SSF46689">
    <property type="entry name" value="Homeodomain-like"/>
    <property type="match status" value="2"/>
</dbReference>
<reference evidence="5 6" key="1">
    <citation type="submission" date="2023-03" db="EMBL/GenBank/DDBJ databases">
        <title>Thalassotalea loyana LMG 22536T draft genome sequence.</title>
        <authorList>
            <person name="Sawabe T."/>
        </authorList>
    </citation>
    <scope>NUCLEOTIDE SEQUENCE [LARGE SCALE GENOMIC DNA]</scope>
    <source>
        <strain evidence="5 6">LMG 22536</strain>
    </source>
</reference>
<dbReference type="SMART" id="SM00342">
    <property type="entry name" value="HTH_ARAC"/>
    <property type="match status" value="1"/>
</dbReference>
<name>A0ABQ6HFI5_9GAMM</name>
<dbReference type="Proteomes" id="UP001157134">
    <property type="component" value="Unassembled WGS sequence"/>
</dbReference>
<dbReference type="InterPro" id="IPR053142">
    <property type="entry name" value="PchR_regulatory_protein"/>
</dbReference>
<dbReference type="PANTHER" id="PTHR47893:SF1">
    <property type="entry name" value="REGULATORY PROTEIN PCHR"/>
    <property type="match status" value="1"/>
</dbReference>
<comment type="caution">
    <text evidence="5">The sequence shown here is derived from an EMBL/GenBank/DDBJ whole genome shotgun (WGS) entry which is preliminary data.</text>
</comment>
<accession>A0ABQ6HFI5</accession>
<dbReference type="Gene3D" id="1.10.10.60">
    <property type="entry name" value="Homeodomain-like"/>
    <property type="match status" value="1"/>
</dbReference>
<proteinExistence type="predicted"/>
<dbReference type="Pfam" id="PF12833">
    <property type="entry name" value="HTH_18"/>
    <property type="match status" value="1"/>
</dbReference>
<dbReference type="EMBL" id="BSSV01000007">
    <property type="protein sequence ID" value="GLX86838.1"/>
    <property type="molecule type" value="Genomic_DNA"/>
</dbReference>
<sequence length="333" mass="37301">MESITKKDLENYLAATGRQHYLQTESAAHSECLLKGKLSFNKLPSGISIHCADIIETQEATSSAEIPAGLSINVLIEGHVDFALGSQRYQIATNEKPMLFVLSTPSPQVFTRFLHKGEQTKKLNISLTKSWLVQRCQSREDHETIDKILCVSTPVSQLNCPIELAELAHKTIASHNQKNLVNQLQLEQHAIEIFNQCFPLLMNEALVATQPNNQNLLSTPLGSPERYESKIIALIDKQLSLNDIATRAGASVSTLQRYFKKHHHMTLAEFIRLKKLERARHQIIIERLSIGEAAYIAGYNHSSNFITAFKKQYGVTPAELLKANSEVSLTTFK</sequence>
<keyword evidence="1" id="KW-0805">Transcription regulation</keyword>
<keyword evidence="2" id="KW-0238">DNA-binding</keyword>
<gene>
    <name evidence="5" type="ORF">tloyanaT_30910</name>
</gene>
<feature type="domain" description="HTH araC/xylS-type" evidence="4">
    <location>
        <begin position="225"/>
        <end position="323"/>
    </location>
</feature>